<dbReference type="GO" id="GO:0005886">
    <property type="term" value="C:plasma membrane"/>
    <property type="evidence" value="ECO:0007669"/>
    <property type="project" value="UniProtKB-SubCell"/>
</dbReference>
<dbReference type="InterPro" id="IPR003593">
    <property type="entry name" value="AAA+_ATPase"/>
</dbReference>
<dbReference type="Proteomes" id="UP000469292">
    <property type="component" value="Unassembled WGS sequence"/>
</dbReference>
<keyword evidence="4" id="KW-1003">Cell membrane</keyword>
<dbReference type="InterPro" id="IPR050388">
    <property type="entry name" value="ABC_Ni/Peptide_Import"/>
</dbReference>
<comment type="caution">
    <text evidence="11">The sequence shown here is derived from an EMBL/GenBank/DDBJ whole genome shotgun (WGS) entry which is preliminary data.</text>
</comment>
<keyword evidence="9" id="KW-0472">Membrane</keyword>
<gene>
    <name evidence="11" type="ORF">F6S87_02250</name>
</gene>
<reference evidence="11 12" key="1">
    <citation type="submission" date="2019-09" db="EMBL/GenBank/DDBJ databases">
        <title>Phylogenetic characterization of a novel taxon of the genus Bifidobacterium: Bifidobacterium choloepi sp. nov.</title>
        <authorList>
            <person name="Modesto M."/>
            <person name="Satti M."/>
        </authorList>
    </citation>
    <scope>NUCLEOTIDE SEQUENCE [LARGE SCALE GENOMIC DNA]</scope>
    <source>
        <strain evidence="11 12">BRDM6</strain>
    </source>
</reference>
<evidence type="ECO:0000259" key="10">
    <source>
        <dbReference type="PROSITE" id="PS50893"/>
    </source>
</evidence>
<evidence type="ECO:0000256" key="3">
    <source>
        <dbReference type="ARBA" id="ARBA00022448"/>
    </source>
</evidence>
<comment type="subcellular location">
    <subcellularLocation>
        <location evidence="1">Cell membrane</location>
        <topology evidence="1">Peripheral membrane protein</topology>
    </subcellularLocation>
</comment>
<dbReference type="PANTHER" id="PTHR43297:SF14">
    <property type="entry name" value="ATPASE AAA-TYPE CORE DOMAIN-CONTAINING PROTEIN"/>
    <property type="match status" value="1"/>
</dbReference>
<dbReference type="SMART" id="SM00382">
    <property type="entry name" value="AAA"/>
    <property type="match status" value="1"/>
</dbReference>
<evidence type="ECO:0000256" key="9">
    <source>
        <dbReference type="ARBA" id="ARBA00023136"/>
    </source>
</evidence>
<keyword evidence="6" id="KW-0547">Nucleotide-binding</keyword>
<dbReference type="PROSITE" id="PS00211">
    <property type="entry name" value="ABC_TRANSPORTER_1"/>
    <property type="match status" value="1"/>
</dbReference>
<evidence type="ECO:0000313" key="12">
    <source>
        <dbReference type="Proteomes" id="UP000469292"/>
    </source>
</evidence>
<dbReference type="InterPro" id="IPR017871">
    <property type="entry name" value="ABC_transporter-like_CS"/>
</dbReference>
<evidence type="ECO:0000256" key="7">
    <source>
        <dbReference type="ARBA" id="ARBA00022840"/>
    </source>
</evidence>
<keyword evidence="12" id="KW-1185">Reference proteome</keyword>
<dbReference type="Gene3D" id="3.40.50.300">
    <property type="entry name" value="P-loop containing nucleotide triphosphate hydrolases"/>
    <property type="match status" value="1"/>
</dbReference>
<name>A0A6I5N6N2_9BIFI</name>
<proteinExistence type="inferred from homology"/>
<dbReference type="InterPro" id="IPR003439">
    <property type="entry name" value="ABC_transporter-like_ATP-bd"/>
</dbReference>
<evidence type="ECO:0000256" key="5">
    <source>
        <dbReference type="ARBA" id="ARBA00022519"/>
    </source>
</evidence>
<dbReference type="RefSeq" id="WP_163227022.1">
    <property type="nucleotide sequence ID" value="NZ_VYSG01000001.1"/>
</dbReference>
<dbReference type="CDD" id="cd03257">
    <property type="entry name" value="ABC_NikE_OppD_transporters"/>
    <property type="match status" value="1"/>
</dbReference>
<comment type="similarity">
    <text evidence="2">Belongs to the ABC transporter superfamily.</text>
</comment>
<dbReference type="EMBL" id="VYSG01000001">
    <property type="protein sequence ID" value="NEG69461.1"/>
    <property type="molecule type" value="Genomic_DNA"/>
</dbReference>
<dbReference type="SUPFAM" id="SSF52540">
    <property type="entry name" value="P-loop containing nucleoside triphosphate hydrolases"/>
    <property type="match status" value="1"/>
</dbReference>
<evidence type="ECO:0000313" key="11">
    <source>
        <dbReference type="EMBL" id="NEG69461.1"/>
    </source>
</evidence>
<dbReference type="PANTHER" id="PTHR43297">
    <property type="entry name" value="OLIGOPEPTIDE TRANSPORT ATP-BINDING PROTEIN APPD"/>
    <property type="match status" value="1"/>
</dbReference>
<evidence type="ECO:0000256" key="8">
    <source>
        <dbReference type="ARBA" id="ARBA00022967"/>
    </source>
</evidence>
<dbReference type="GO" id="GO:0016887">
    <property type="term" value="F:ATP hydrolysis activity"/>
    <property type="evidence" value="ECO:0007669"/>
    <property type="project" value="InterPro"/>
</dbReference>
<protein>
    <submittedName>
        <fullName evidence="11">ABC transporter ATP-binding protein</fullName>
    </submittedName>
</protein>
<sequence>MSVTIENLTVDYGGRRIVDDVTMTVGDGERVGLIGSSGSGKSMISRAVMGLLPDGFDVGGRIDVNGTQVVGLPDDVMALLRGAGIGMIFQNPQAALNPVQTVAGQVELPLKLHYDLTKKERRARVLEMLAKVGLPEQFADRPVTALSGGQQQRVAIATALVTSPRFIIADEPTTALDSTTQKQIVDLLVSLVDGLGASMLFITHDFSVLAHATTRSYVLDDGRIVDEGATADLLAAPSVARTRTLVTAAKTLSLR</sequence>
<dbReference type="PROSITE" id="PS50893">
    <property type="entry name" value="ABC_TRANSPORTER_2"/>
    <property type="match status" value="1"/>
</dbReference>
<evidence type="ECO:0000256" key="6">
    <source>
        <dbReference type="ARBA" id="ARBA00022741"/>
    </source>
</evidence>
<keyword evidence="7 11" id="KW-0067">ATP-binding</keyword>
<evidence type="ECO:0000256" key="2">
    <source>
        <dbReference type="ARBA" id="ARBA00005417"/>
    </source>
</evidence>
<accession>A0A6I5N6N2</accession>
<dbReference type="Pfam" id="PF00005">
    <property type="entry name" value="ABC_tran"/>
    <property type="match status" value="1"/>
</dbReference>
<evidence type="ECO:0000256" key="4">
    <source>
        <dbReference type="ARBA" id="ARBA00022475"/>
    </source>
</evidence>
<evidence type="ECO:0000256" key="1">
    <source>
        <dbReference type="ARBA" id="ARBA00004202"/>
    </source>
</evidence>
<feature type="domain" description="ABC transporter" evidence="10">
    <location>
        <begin position="3"/>
        <end position="246"/>
    </location>
</feature>
<dbReference type="GO" id="GO:0005524">
    <property type="term" value="F:ATP binding"/>
    <property type="evidence" value="ECO:0007669"/>
    <property type="project" value="UniProtKB-KW"/>
</dbReference>
<keyword evidence="8" id="KW-1278">Translocase</keyword>
<dbReference type="AlphaFoldDB" id="A0A6I5N6N2"/>
<keyword evidence="5" id="KW-0997">Cell inner membrane</keyword>
<organism evidence="11 12">
    <name type="scientific">Bifidobacterium choloepi</name>
    <dbReference type="NCBI Taxonomy" id="2614131"/>
    <lineage>
        <taxon>Bacteria</taxon>
        <taxon>Bacillati</taxon>
        <taxon>Actinomycetota</taxon>
        <taxon>Actinomycetes</taxon>
        <taxon>Bifidobacteriales</taxon>
        <taxon>Bifidobacteriaceae</taxon>
        <taxon>Bifidobacterium</taxon>
    </lineage>
</organism>
<dbReference type="InterPro" id="IPR027417">
    <property type="entry name" value="P-loop_NTPase"/>
</dbReference>
<keyword evidence="3" id="KW-0813">Transport</keyword>